<evidence type="ECO:0000259" key="7">
    <source>
        <dbReference type="PROSITE" id="PS51449"/>
    </source>
</evidence>
<keyword evidence="6" id="KW-0411">Iron-sulfur</keyword>
<evidence type="ECO:0000256" key="1">
    <source>
        <dbReference type="ARBA" id="ARBA00001966"/>
    </source>
</evidence>
<dbReference type="SUPFAM" id="SSF102114">
    <property type="entry name" value="Radical SAM enzymes"/>
    <property type="match status" value="1"/>
</dbReference>
<dbReference type="PROSITE" id="PS51449">
    <property type="entry name" value="MTTASE_N"/>
    <property type="match status" value="1"/>
</dbReference>
<evidence type="ECO:0000256" key="6">
    <source>
        <dbReference type="ARBA" id="ARBA00023014"/>
    </source>
</evidence>
<dbReference type="SFLD" id="SFLDS00029">
    <property type="entry name" value="Radical_SAM"/>
    <property type="match status" value="1"/>
</dbReference>
<evidence type="ECO:0000256" key="4">
    <source>
        <dbReference type="ARBA" id="ARBA00022723"/>
    </source>
</evidence>
<evidence type="ECO:0000256" key="3">
    <source>
        <dbReference type="ARBA" id="ARBA00022691"/>
    </source>
</evidence>
<feature type="domain" description="Radical SAM core" evidence="8">
    <location>
        <begin position="236"/>
        <end position="385"/>
    </location>
</feature>
<dbReference type="GO" id="GO:0005829">
    <property type="term" value="C:cytosol"/>
    <property type="evidence" value="ECO:0007669"/>
    <property type="project" value="TreeGrafter"/>
</dbReference>
<dbReference type="PANTHER" id="PTHR43020">
    <property type="entry name" value="CDK5 REGULATORY SUBUNIT-ASSOCIATED PROTEIN 1"/>
    <property type="match status" value="1"/>
</dbReference>
<dbReference type="GO" id="GO:0046872">
    <property type="term" value="F:metal ion binding"/>
    <property type="evidence" value="ECO:0007669"/>
    <property type="project" value="UniProtKB-KW"/>
</dbReference>
<protein>
    <recommendedName>
        <fullName evidence="10">Radical SAM core domain-containing protein</fullName>
    </recommendedName>
</protein>
<dbReference type="InterPro" id="IPR007197">
    <property type="entry name" value="rSAM"/>
</dbReference>
<evidence type="ECO:0008006" key="10">
    <source>
        <dbReference type="Google" id="ProtNLM"/>
    </source>
</evidence>
<dbReference type="Pfam" id="PF00919">
    <property type="entry name" value="UPF0004"/>
    <property type="match status" value="1"/>
</dbReference>
<evidence type="ECO:0000256" key="5">
    <source>
        <dbReference type="ARBA" id="ARBA00023004"/>
    </source>
</evidence>
<dbReference type="SFLD" id="SFLDG01082">
    <property type="entry name" value="B12-binding_domain_containing"/>
    <property type="match status" value="1"/>
</dbReference>
<reference evidence="9" key="1">
    <citation type="submission" date="2021-01" db="EMBL/GenBank/DDBJ databases">
        <authorList>
            <person name="Corre E."/>
            <person name="Pelletier E."/>
            <person name="Niang G."/>
            <person name="Scheremetjew M."/>
            <person name="Finn R."/>
            <person name="Kale V."/>
            <person name="Holt S."/>
            <person name="Cochrane G."/>
            <person name="Meng A."/>
            <person name="Brown T."/>
            <person name="Cohen L."/>
        </authorList>
    </citation>
    <scope>NUCLEOTIDE SEQUENCE</scope>
    <source>
        <strain evidence="9">SAG 36.94</strain>
    </source>
</reference>
<feature type="domain" description="MTTase N-terminal" evidence="7">
    <location>
        <begin position="77"/>
        <end position="200"/>
    </location>
</feature>
<gene>
    <name evidence="9" type="ORF">CCAE0312_LOCUS5786</name>
</gene>
<dbReference type="PROSITE" id="PS01278">
    <property type="entry name" value="MTTASE_RADICAL"/>
    <property type="match status" value="1"/>
</dbReference>
<keyword evidence="5" id="KW-0408">Iron</keyword>
<keyword evidence="4" id="KW-0479">Metal-binding</keyword>
<dbReference type="EMBL" id="HBGH01010487">
    <property type="protein sequence ID" value="CAD9233700.1"/>
    <property type="molecule type" value="Transcribed_RNA"/>
</dbReference>
<accession>A0A7S1TDT5</accession>
<dbReference type="PROSITE" id="PS51918">
    <property type="entry name" value="RADICAL_SAM"/>
    <property type="match status" value="1"/>
</dbReference>
<dbReference type="AlphaFoldDB" id="A0A7S1TDT5"/>
<dbReference type="GO" id="GO:0005739">
    <property type="term" value="C:mitochondrion"/>
    <property type="evidence" value="ECO:0007669"/>
    <property type="project" value="TreeGrafter"/>
</dbReference>
<dbReference type="PANTHER" id="PTHR43020:SF2">
    <property type="entry name" value="MITOCHONDRIAL TRNA METHYLTHIOTRANSFERASE CDK5RAP1"/>
    <property type="match status" value="1"/>
</dbReference>
<dbReference type="Gene3D" id="3.40.50.12160">
    <property type="entry name" value="Methylthiotransferase, N-terminal domain"/>
    <property type="match status" value="1"/>
</dbReference>
<comment type="cofactor">
    <cofactor evidence="1">
        <name>[4Fe-4S] cluster</name>
        <dbReference type="ChEBI" id="CHEBI:49883"/>
    </cofactor>
</comment>
<evidence type="ECO:0000313" key="9">
    <source>
        <dbReference type="EMBL" id="CAD9233700.1"/>
    </source>
</evidence>
<dbReference type="GO" id="GO:0035597">
    <property type="term" value="F:tRNA-2-methylthio-N(6)-dimethylallyladenosine(37) synthase activity"/>
    <property type="evidence" value="ECO:0007669"/>
    <property type="project" value="TreeGrafter"/>
</dbReference>
<evidence type="ECO:0000259" key="8">
    <source>
        <dbReference type="PROSITE" id="PS51918"/>
    </source>
</evidence>
<dbReference type="FunFam" id="3.40.50.12160:FF:000003">
    <property type="entry name" value="CDK5 regulatory subunit-associated protein 1"/>
    <property type="match status" value="1"/>
</dbReference>
<dbReference type="Gene3D" id="3.30.750.210">
    <property type="match status" value="1"/>
</dbReference>
<name>A0A7S1TDT5_9RHOD</name>
<evidence type="ECO:0000256" key="2">
    <source>
        <dbReference type="ARBA" id="ARBA00022485"/>
    </source>
</evidence>
<keyword evidence="3" id="KW-0949">S-adenosyl-L-methionine</keyword>
<dbReference type="InterPro" id="IPR013848">
    <property type="entry name" value="Methylthiotransferase_N"/>
</dbReference>
<keyword evidence="2" id="KW-0004">4Fe-4S</keyword>
<dbReference type="GO" id="GO:0051539">
    <property type="term" value="F:4 iron, 4 sulfur cluster binding"/>
    <property type="evidence" value="ECO:0007669"/>
    <property type="project" value="UniProtKB-KW"/>
</dbReference>
<dbReference type="Pfam" id="PF04055">
    <property type="entry name" value="Radical_SAM"/>
    <property type="match status" value="1"/>
</dbReference>
<dbReference type="InterPro" id="IPR020612">
    <property type="entry name" value="Methylthiotransferase_CS"/>
</dbReference>
<dbReference type="InterPro" id="IPR038135">
    <property type="entry name" value="Methylthiotransferase_N_sf"/>
</dbReference>
<organism evidence="9">
    <name type="scientific">Compsopogon caeruleus</name>
    <dbReference type="NCBI Taxonomy" id="31354"/>
    <lineage>
        <taxon>Eukaryota</taxon>
        <taxon>Rhodophyta</taxon>
        <taxon>Compsopogonophyceae</taxon>
        <taxon>Compsopogonales</taxon>
        <taxon>Compsopogonaceae</taxon>
        <taxon>Compsopogon</taxon>
    </lineage>
</organism>
<dbReference type="InterPro" id="IPR058240">
    <property type="entry name" value="rSAM_sf"/>
</dbReference>
<proteinExistence type="predicted"/>
<sequence>MKFGRRAWVRVLRRGLTAGVREHGSPSFRDFVLEAAQRRRMEQARLSPAASRLMEEGGLGDAGTLTSVPRERWGKGIRVSMATFGCQMNVSDSEVIEGLLRQAGFIVERYEPDREGMADAVLFNTCAIRDGAEKRVLNKLREIRAVASKKRKPRLTVGVLGCMAERMKTTLLQGAKPVADVVVGPDGYRELPLILATVTRGRLESSSTTEAEAFWGFNLQLSLEETYSDVAPVRSDNQRVSAFVSIMRGCDNLCSYCIVPFTRGRERSRPMLSILDEVRRLADEGYREVCLLGQNVNSYNDLSTCTGSSTVDHVVETVDGFKTLYRPKRRGVSFAELLDKVSTIDSNMRIRFTSPHPKDFPMDLVDLIAERPNICNQVRHHSTTP</sequence>